<organism evidence="2 3">
    <name type="scientific">Virgibacillus indicus</name>
    <dbReference type="NCBI Taxonomy" id="2024554"/>
    <lineage>
        <taxon>Bacteria</taxon>
        <taxon>Bacillati</taxon>
        <taxon>Bacillota</taxon>
        <taxon>Bacilli</taxon>
        <taxon>Bacillales</taxon>
        <taxon>Bacillaceae</taxon>
        <taxon>Virgibacillus</taxon>
    </lineage>
</organism>
<keyword evidence="3" id="KW-1185">Reference proteome</keyword>
<protein>
    <submittedName>
        <fullName evidence="2">Uncharacterized protein</fullName>
    </submittedName>
</protein>
<dbReference type="EMBL" id="NPMS01000002">
    <property type="protein sequence ID" value="OZU89381.1"/>
    <property type="molecule type" value="Genomic_DNA"/>
</dbReference>
<evidence type="ECO:0000256" key="1">
    <source>
        <dbReference type="SAM" id="MobiDB-lite"/>
    </source>
</evidence>
<dbReference type="AlphaFoldDB" id="A0A265NC34"/>
<dbReference type="RefSeq" id="WP_094884857.1">
    <property type="nucleotide sequence ID" value="NZ_NPMS01000002.1"/>
</dbReference>
<reference evidence="2 3" key="1">
    <citation type="submission" date="2017-08" db="EMBL/GenBank/DDBJ databases">
        <title>Virgibacillus indicus sp. nov. and Virgibacillus profoundi sp. nov, two moderately halophilic bacteria isolated from marine sediment by using the Microfluidic Streak Plate.</title>
        <authorList>
            <person name="Xu B."/>
            <person name="Hu B."/>
            <person name="Wang J."/>
            <person name="Zhu Y."/>
            <person name="Huang L."/>
            <person name="Du W."/>
            <person name="Huang Y."/>
        </authorList>
    </citation>
    <scope>NUCLEOTIDE SEQUENCE [LARGE SCALE GENOMIC DNA]</scope>
    <source>
        <strain evidence="2 3">IO3-P2-C2</strain>
    </source>
</reference>
<dbReference type="OrthoDB" id="2365803at2"/>
<gene>
    <name evidence="2" type="ORF">CIL03_06600</name>
</gene>
<dbReference type="Proteomes" id="UP000216498">
    <property type="component" value="Unassembled WGS sequence"/>
</dbReference>
<sequence length="88" mass="10215">MAKSKAVKHREKLAREGRLNPEVGRSPFTQLDLRTRKTKTKKEKLYRIKHKNRGPSKWENGSFFGQKMLVHDVKGFCGEISSSEEVEK</sequence>
<evidence type="ECO:0000313" key="2">
    <source>
        <dbReference type="EMBL" id="OZU89381.1"/>
    </source>
</evidence>
<evidence type="ECO:0000313" key="3">
    <source>
        <dbReference type="Proteomes" id="UP000216498"/>
    </source>
</evidence>
<proteinExistence type="predicted"/>
<feature type="region of interest" description="Disordered" evidence="1">
    <location>
        <begin position="1"/>
        <end position="25"/>
    </location>
</feature>
<name>A0A265NC34_9BACI</name>
<accession>A0A265NC34</accession>
<comment type="caution">
    <text evidence="2">The sequence shown here is derived from an EMBL/GenBank/DDBJ whole genome shotgun (WGS) entry which is preliminary data.</text>
</comment>
<feature type="compositionally biased region" description="Basic residues" evidence="1">
    <location>
        <begin position="1"/>
        <end position="12"/>
    </location>
</feature>